<dbReference type="InterPro" id="IPR003660">
    <property type="entry name" value="HAMP_dom"/>
</dbReference>
<dbReference type="CDD" id="cd11386">
    <property type="entry name" value="MCP_signal"/>
    <property type="match status" value="1"/>
</dbReference>
<dbReference type="CDD" id="cd12914">
    <property type="entry name" value="PDC1_DGC_like"/>
    <property type="match status" value="1"/>
</dbReference>
<dbReference type="InterPro" id="IPR033479">
    <property type="entry name" value="dCache_1"/>
</dbReference>
<evidence type="ECO:0000313" key="13">
    <source>
        <dbReference type="EMBL" id="MBD8027956.1"/>
    </source>
</evidence>
<evidence type="ECO:0000256" key="6">
    <source>
        <dbReference type="ARBA" id="ARBA00023136"/>
    </source>
</evidence>
<name>A0ABR8XFE2_9BACL</name>
<feature type="domain" description="Methyl-accepting transducer" evidence="11">
    <location>
        <begin position="380"/>
        <end position="651"/>
    </location>
</feature>
<comment type="caution">
    <text evidence="13">The sequence shown here is derived from an EMBL/GenBank/DDBJ whole genome shotgun (WGS) entry which is preliminary data.</text>
</comment>
<keyword evidence="14" id="KW-1185">Reference proteome</keyword>
<comment type="subcellular location">
    <subcellularLocation>
        <location evidence="1">Cell membrane</location>
        <topology evidence="1">Multi-pass membrane protein</topology>
    </subcellularLocation>
</comment>
<dbReference type="SUPFAM" id="SSF103190">
    <property type="entry name" value="Sensory domain-like"/>
    <property type="match status" value="1"/>
</dbReference>
<comment type="similarity">
    <text evidence="8">Belongs to the methyl-accepting chemotaxis (MCP) protein family.</text>
</comment>
<keyword evidence="3" id="KW-0145">Chemotaxis</keyword>
<reference evidence="13 14" key="1">
    <citation type="submission" date="2020-08" db="EMBL/GenBank/DDBJ databases">
        <title>A Genomic Blueprint of the Chicken Gut Microbiome.</title>
        <authorList>
            <person name="Gilroy R."/>
            <person name="Ravi A."/>
            <person name="Getino M."/>
            <person name="Pursley I."/>
            <person name="Horton D.L."/>
            <person name="Alikhan N.-F."/>
            <person name="Baker D."/>
            <person name="Gharbi K."/>
            <person name="Hall N."/>
            <person name="Watson M."/>
            <person name="Adriaenssens E.M."/>
            <person name="Foster-Nyarko E."/>
            <person name="Jarju S."/>
            <person name="Secka A."/>
            <person name="Antonio M."/>
            <person name="Oren A."/>
            <person name="Chaudhuri R."/>
            <person name="La Ragione R.M."/>
            <person name="Hildebrand F."/>
            <person name="Pallen M.J."/>
        </authorList>
    </citation>
    <scope>NUCLEOTIDE SEQUENCE [LARGE SCALE GENOMIC DNA]</scope>
    <source>
        <strain evidence="13 14">Re31</strain>
    </source>
</reference>
<proteinExistence type="inferred from homology"/>
<dbReference type="Pfam" id="PF00672">
    <property type="entry name" value="HAMP"/>
    <property type="match status" value="1"/>
</dbReference>
<keyword evidence="6 10" id="KW-0472">Membrane</keyword>
<protein>
    <submittedName>
        <fullName evidence="13">Methyl-accepting chemotaxis protein</fullName>
    </submittedName>
</protein>
<keyword evidence="5 10" id="KW-1133">Transmembrane helix</keyword>
<evidence type="ECO:0000256" key="9">
    <source>
        <dbReference type="PROSITE-ProRule" id="PRU00284"/>
    </source>
</evidence>
<evidence type="ECO:0000256" key="1">
    <source>
        <dbReference type="ARBA" id="ARBA00004651"/>
    </source>
</evidence>
<dbReference type="InterPro" id="IPR029151">
    <property type="entry name" value="Sensor-like_sf"/>
</dbReference>
<dbReference type="PROSITE" id="PS50885">
    <property type="entry name" value="HAMP"/>
    <property type="match status" value="1"/>
</dbReference>
<sequence length="666" mass="72409">MKKKKKLRKGKTSIRSKFISAFLLISIVPLLAVAFFIQSNNSKILIDEEKDAMHNLVLNKAQSIDDWFKSQMSEMEIAASTDVMKSMDPDRLVPYITFLEDRSDIFETMYVINRDGIVIAHTMKDSIGQDYSDRSYVPTAFGGKSVYSEVLTSKATGNRIVVSATPIKDDRGVIVGILAGSANFDLLVDTYLNNEETSNMITLVDKQGFVQVSPEPDFLGKNIKELKVGGFNKILENSISDTGISNFSYDGEQFIGTYAPIKTTGYGLTIYTPESKVLAVSNAVKNASLWMIGAAAIIIILISTLIVRSITKPILTIASRMDKVASGDLTVQEVNLKRKDEFGQLANNFNVMVQNIKHLVSEINIASNKVLSSSEELSASSEETVRATEQIAASIQTIASTTETQANFTDDAKSVVTNISNGISTITNNIQRTNELSNDAVQAANSGTKVISNTVDHMTTIEHKTNSASATINSLGKKSSEINDIISVITGIADQTNLLALNAAIEAARAGEYGKGFSVVADEVRKLAEQSSQASGQISNLIKEIQQEIALSISAMNEGNIAVKDGKKQVEQAGAEFEHIALSVHKVSDHMKEILEESEQIKNVSEKMVKDIKNISEISMEASSNTQEIASASEQQNSSMEEIAASAENLASMAEELKNIVKTFKF</sequence>
<evidence type="ECO:0000256" key="3">
    <source>
        <dbReference type="ARBA" id="ARBA00022500"/>
    </source>
</evidence>
<dbReference type="Pfam" id="PF02743">
    <property type="entry name" value="dCache_1"/>
    <property type="match status" value="1"/>
</dbReference>
<accession>A0ABR8XFE2</accession>
<keyword evidence="2" id="KW-1003">Cell membrane</keyword>
<organism evidence="13 14">
    <name type="scientific">Ureibacillus galli</name>
    <dbReference type="NCBI Taxonomy" id="2762222"/>
    <lineage>
        <taxon>Bacteria</taxon>
        <taxon>Bacillati</taxon>
        <taxon>Bacillota</taxon>
        <taxon>Bacilli</taxon>
        <taxon>Bacillales</taxon>
        <taxon>Caryophanaceae</taxon>
        <taxon>Ureibacillus</taxon>
    </lineage>
</organism>
<dbReference type="Proteomes" id="UP000640930">
    <property type="component" value="Unassembled WGS sequence"/>
</dbReference>
<evidence type="ECO:0000256" key="8">
    <source>
        <dbReference type="ARBA" id="ARBA00029447"/>
    </source>
</evidence>
<evidence type="ECO:0000256" key="7">
    <source>
        <dbReference type="ARBA" id="ARBA00023224"/>
    </source>
</evidence>
<dbReference type="EMBL" id="JACSQA010000027">
    <property type="protein sequence ID" value="MBD8027956.1"/>
    <property type="molecule type" value="Genomic_DNA"/>
</dbReference>
<dbReference type="CDD" id="cd12912">
    <property type="entry name" value="PDC2_MCP_like"/>
    <property type="match status" value="1"/>
</dbReference>
<dbReference type="SUPFAM" id="SSF58104">
    <property type="entry name" value="Methyl-accepting chemotaxis protein (MCP) signaling domain"/>
    <property type="match status" value="1"/>
</dbReference>
<evidence type="ECO:0000259" key="12">
    <source>
        <dbReference type="PROSITE" id="PS50885"/>
    </source>
</evidence>
<dbReference type="PROSITE" id="PS50111">
    <property type="entry name" value="CHEMOTAXIS_TRANSDUC_2"/>
    <property type="match status" value="1"/>
</dbReference>
<keyword evidence="7 9" id="KW-0807">Transducer</keyword>
<feature type="transmembrane region" description="Helical" evidence="10">
    <location>
        <begin position="289"/>
        <end position="311"/>
    </location>
</feature>
<dbReference type="Pfam" id="PF00015">
    <property type="entry name" value="MCPsignal"/>
    <property type="match status" value="1"/>
</dbReference>
<gene>
    <name evidence="13" type="ORF">H9636_14990</name>
</gene>
<dbReference type="PANTHER" id="PTHR32089:SF112">
    <property type="entry name" value="LYSOZYME-LIKE PROTEIN-RELATED"/>
    <property type="match status" value="1"/>
</dbReference>
<evidence type="ECO:0000313" key="14">
    <source>
        <dbReference type="Proteomes" id="UP000640930"/>
    </source>
</evidence>
<dbReference type="RefSeq" id="WP_191708373.1">
    <property type="nucleotide sequence ID" value="NZ_JACSQA010000027.1"/>
</dbReference>
<dbReference type="PANTHER" id="PTHR32089">
    <property type="entry name" value="METHYL-ACCEPTING CHEMOTAXIS PROTEIN MCPB"/>
    <property type="match status" value="1"/>
</dbReference>
<evidence type="ECO:0000256" key="4">
    <source>
        <dbReference type="ARBA" id="ARBA00022692"/>
    </source>
</evidence>
<dbReference type="Gene3D" id="3.30.450.20">
    <property type="entry name" value="PAS domain"/>
    <property type="match status" value="2"/>
</dbReference>
<dbReference type="SMART" id="SM00283">
    <property type="entry name" value="MA"/>
    <property type="match status" value="1"/>
</dbReference>
<dbReference type="CDD" id="cd06225">
    <property type="entry name" value="HAMP"/>
    <property type="match status" value="1"/>
</dbReference>
<evidence type="ECO:0000259" key="11">
    <source>
        <dbReference type="PROSITE" id="PS50111"/>
    </source>
</evidence>
<dbReference type="Gene3D" id="1.10.8.500">
    <property type="entry name" value="HAMP domain in histidine kinase"/>
    <property type="match status" value="1"/>
</dbReference>
<feature type="domain" description="HAMP" evidence="12">
    <location>
        <begin position="308"/>
        <end position="361"/>
    </location>
</feature>
<keyword evidence="4 10" id="KW-0812">Transmembrane</keyword>
<dbReference type="SMART" id="SM00304">
    <property type="entry name" value="HAMP"/>
    <property type="match status" value="1"/>
</dbReference>
<dbReference type="InterPro" id="IPR004089">
    <property type="entry name" value="MCPsignal_dom"/>
</dbReference>
<dbReference type="Gene3D" id="1.10.287.950">
    <property type="entry name" value="Methyl-accepting chemotaxis protein"/>
    <property type="match status" value="1"/>
</dbReference>
<evidence type="ECO:0000256" key="5">
    <source>
        <dbReference type="ARBA" id="ARBA00022989"/>
    </source>
</evidence>
<evidence type="ECO:0000256" key="10">
    <source>
        <dbReference type="SAM" id="Phobius"/>
    </source>
</evidence>
<evidence type="ECO:0000256" key="2">
    <source>
        <dbReference type="ARBA" id="ARBA00022475"/>
    </source>
</evidence>